<evidence type="ECO:0000313" key="8">
    <source>
        <dbReference type="EMBL" id="JAG07128.1"/>
    </source>
</evidence>
<dbReference type="EMBL" id="GDHC01001468">
    <property type="protein sequence ID" value="JAQ17161.1"/>
    <property type="molecule type" value="Transcribed_RNA"/>
</dbReference>
<feature type="chain" id="PRO_5007389303" evidence="5">
    <location>
        <begin position="27"/>
        <end position="152"/>
    </location>
</feature>
<dbReference type="PROSITE" id="PS51257">
    <property type="entry name" value="PROKAR_LIPOPROTEIN"/>
    <property type="match status" value="1"/>
</dbReference>
<dbReference type="Gene3D" id="3.50.50.60">
    <property type="entry name" value="FAD/NAD(P)-binding domain"/>
    <property type="match status" value="1"/>
</dbReference>
<reference evidence="11" key="3">
    <citation type="journal article" date="2016" name="Gigascience">
        <title>De novo construction of an expanded transcriptome assembly for the western tarnished plant bug, Lygus hesperus.</title>
        <authorList>
            <person name="Tassone E.E."/>
            <person name="Geib S.M."/>
            <person name="Hall B."/>
            <person name="Fabrick J.A."/>
            <person name="Brent C.S."/>
            <person name="Hull J.J."/>
        </authorList>
    </citation>
    <scope>NUCLEOTIDE SEQUENCE</scope>
</reference>
<keyword evidence="5" id="KW-0732">Signal</keyword>
<dbReference type="InterPro" id="IPR003953">
    <property type="entry name" value="FAD-dep_OxRdtase_2_FAD-bd"/>
</dbReference>
<evidence type="ECO:0000313" key="7">
    <source>
        <dbReference type="EMBL" id="JAG07127.1"/>
    </source>
</evidence>
<evidence type="ECO:0000256" key="4">
    <source>
        <dbReference type="ARBA" id="ARBA00023002"/>
    </source>
</evidence>
<dbReference type="EMBL" id="GBHO01036477">
    <property type="protein sequence ID" value="JAG07127.1"/>
    <property type="molecule type" value="Transcribed_RNA"/>
</dbReference>
<dbReference type="EMBL" id="GBHO01036475">
    <property type="protein sequence ID" value="JAG07129.1"/>
    <property type="molecule type" value="Transcribed_RNA"/>
</dbReference>
<evidence type="ECO:0000256" key="1">
    <source>
        <dbReference type="ARBA" id="ARBA00001974"/>
    </source>
</evidence>
<organism evidence="9">
    <name type="scientific">Lygus hesperus</name>
    <name type="common">Western plant bug</name>
    <dbReference type="NCBI Taxonomy" id="30085"/>
    <lineage>
        <taxon>Eukaryota</taxon>
        <taxon>Metazoa</taxon>
        <taxon>Ecdysozoa</taxon>
        <taxon>Arthropoda</taxon>
        <taxon>Hexapoda</taxon>
        <taxon>Insecta</taxon>
        <taxon>Pterygota</taxon>
        <taxon>Neoptera</taxon>
        <taxon>Paraneoptera</taxon>
        <taxon>Hemiptera</taxon>
        <taxon>Heteroptera</taxon>
        <taxon>Panheteroptera</taxon>
        <taxon>Cimicomorpha</taxon>
        <taxon>Miridae</taxon>
        <taxon>Mirini</taxon>
        <taxon>Lygus</taxon>
    </lineage>
</organism>
<accession>A0A0A9WHA4</accession>
<dbReference type="PANTHER" id="PTHR43400:SF7">
    <property type="entry name" value="FAD-DEPENDENT OXIDOREDUCTASE 2 FAD BINDING DOMAIN-CONTAINING PROTEIN"/>
    <property type="match status" value="1"/>
</dbReference>
<keyword evidence="2" id="KW-0285">Flavoprotein</keyword>
<gene>
    <name evidence="9" type="primary">YEL047C_5</name>
    <name evidence="10" type="synonym">YEL047C_0</name>
    <name evidence="8" type="synonym">YEL047C_3</name>
    <name evidence="7" type="synonym">YEL047C_6</name>
    <name evidence="10" type="ORF">CM83_32738</name>
    <name evidence="9" type="ORF">CM83_32740</name>
    <name evidence="7" type="ORF">CM83_32746</name>
    <name evidence="8" type="ORF">CM83_32748</name>
    <name evidence="11" type="ORF">g.32996</name>
</gene>
<evidence type="ECO:0000256" key="2">
    <source>
        <dbReference type="ARBA" id="ARBA00022630"/>
    </source>
</evidence>
<keyword evidence="4" id="KW-0560">Oxidoreductase</keyword>
<dbReference type="InterPro" id="IPR036188">
    <property type="entry name" value="FAD/NAD-bd_sf"/>
</dbReference>
<dbReference type="InterPro" id="IPR050315">
    <property type="entry name" value="FAD-oxidoreductase_2"/>
</dbReference>
<reference evidence="9" key="2">
    <citation type="submission" date="2014-07" db="EMBL/GenBank/DDBJ databases">
        <authorList>
            <person name="Hull J."/>
        </authorList>
    </citation>
    <scope>NUCLEOTIDE SEQUENCE</scope>
</reference>
<feature type="domain" description="FAD-dependent oxidoreductase 2 FAD-binding" evidence="6">
    <location>
        <begin position="14"/>
        <end position="151"/>
    </location>
</feature>
<dbReference type="AlphaFoldDB" id="A0A0A9WHA4"/>
<reference evidence="9" key="1">
    <citation type="journal article" date="2014" name="PLoS ONE">
        <title>Transcriptome-Based Identification of ABC Transporters in the Western Tarnished Plant Bug Lygus hesperus.</title>
        <authorList>
            <person name="Hull J.J."/>
            <person name="Chaney K."/>
            <person name="Geib S.M."/>
            <person name="Fabrick J.A."/>
            <person name="Brent C.S."/>
            <person name="Walsh D."/>
            <person name="Lavine L.C."/>
        </authorList>
    </citation>
    <scope>NUCLEOTIDE SEQUENCE</scope>
</reference>
<protein>
    <submittedName>
        <fullName evidence="9">Fumarate reductase</fullName>
    </submittedName>
</protein>
<dbReference type="SUPFAM" id="SSF51905">
    <property type="entry name" value="FAD/NAD(P)-binding domain"/>
    <property type="match status" value="1"/>
</dbReference>
<sequence length="152" mass="15798">MRRRRIAGSLPARVIVVGGGLAGCCAAIEAANAGAQVILLEKESRIGGNSAKATSGINGWGTRAQAKESIIDGGKYFERDTYKSGRGGSCEAGLVKMLSVKSAKAIQFLTNLGVPLSVLSQLGGASRKRCHRAPDKSDGTPVPIGFTIMRIL</sequence>
<feature type="signal peptide" evidence="5">
    <location>
        <begin position="1"/>
        <end position="26"/>
    </location>
</feature>
<evidence type="ECO:0000313" key="10">
    <source>
        <dbReference type="EMBL" id="JAG07134.1"/>
    </source>
</evidence>
<proteinExistence type="predicted"/>
<comment type="cofactor">
    <cofactor evidence="1">
        <name>FAD</name>
        <dbReference type="ChEBI" id="CHEBI:57692"/>
    </cofactor>
</comment>
<evidence type="ECO:0000256" key="5">
    <source>
        <dbReference type="SAM" id="SignalP"/>
    </source>
</evidence>
<keyword evidence="3" id="KW-0274">FAD</keyword>
<dbReference type="PANTHER" id="PTHR43400">
    <property type="entry name" value="FUMARATE REDUCTASE"/>
    <property type="match status" value="1"/>
</dbReference>
<name>A0A0A9WHA4_LYGHE</name>
<evidence type="ECO:0000313" key="9">
    <source>
        <dbReference type="EMBL" id="JAG07129.1"/>
    </source>
</evidence>
<dbReference type="EMBL" id="GBHO01036470">
    <property type="protein sequence ID" value="JAG07134.1"/>
    <property type="molecule type" value="Transcribed_RNA"/>
</dbReference>
<dbReference type="EMBL" id="GBHO01036476">
    <property type="protein sequence ID" value="JAG07128.1"/>
    <property type="molecule type" value="Transcribed_RNA"/>
</dbReference>
<dbReference type="GO" id="GO:0016491">
    <property type="term" value="F:oxidoreductase activity"/>
    <property type="evidence" value="ECO:0007669"/>
    <property type="project" value="UniProtKB-KW"/>
</dbReference>
<evidence type="ECO:0000259" key="6">
    <source>
        <dbReference type="Pfam" id="PF00890"/>
    </source>
</evidence>
<dbReference type="Pfam" id="PF00890">
    <property type="entry name" value="FAD_binding_2"/>
    <property type="match status" value="1"/>
</dbReference>
<evidence type="ECO:0000313" key="11">
    <source>
        <dbReference type="EMBL" id="JAQ17161.1"/>
    </source>
</evidence>
<evidence type="ECO:0000256" key="3">
    <source>
        <dbReference type="ARBA" id="ARBA00022827"/>
    </source>
</evidence>